<gene>
    <name evidence="11" type="primary">RSE1</name>
    <name evidence="11" type="ORF">N0V83_003579</name>
</gene>
<evidence type="ECO:0000256" key="7">
    <source>
        <dbReference type="SAM" id="MobiDB-lite"/>
    </source>
</evidence>
<comment type="caution">
    <text evidence="11">The sequence shown here is derived from an EMBL/GenBank/DDBJ whole genome shotgun (WGS) entry which is preliminary data.</text>
</comment>
<dbReference type="InterPro" id="IPR050358">
    <property type="entry name" value="RSE1/DDB1/CFT1"/>
</dbReference>
<dbReference type="GO" id="GO:0006397">
    <property type="term" value="P:mRNA processing"/>
    <property type="evidence" value="ECO:0007669"/>
    <property type="project" value="UniProtKB-KW"/>
</dbReference>
<dbReference type="GO" id="GO:0003676">
    <property type="term" value="F:nucleic acid binding"/>
    <property type="evidence" value="ECO:0007669"/>
    <property type="project" value="InterPro"/>
</dbReference>
<dbReference type="EMBL" id="JAPEUY010000005">
    <property type="protein sequence ID" value="KAJ4373285.1"/>
    <property type="molecule type" value="Genomic_DNA"/>
</dbReference>
<dbReference type="PANTHER" id="PTHR10644">
    <property type="entry name" value="DNA REPAIR/RNA PROCESSING CPSF FAMILY"/>
    <property type="match status" value="1"/>
</dbReference>
<evidence type="ECO:0000256" key="2">
    <source>
        <dbReference type="ARBA" id="ARBA00022664"/>
    </source>
</evidence>
<feature type="domain" description="RSE1/DDB1/CPSF1 first beta-propeller" evidence="9">
    <location>
        <begin position="22"/>
        <end position="385"/>
    </location>
</feature>
<dbReference type="InterPro" id="IPR036322">
    <property type="entry name" value="WD40_repeat_dom_sf"/>
</dbReference>
<reference evidence="11" key="1">
    <citation type="submission" date="2022-10" db="EMBL/GenBank/DDBJ databases">
        <title>Tapping the CABI collections for fungal endophytes: first genome assemblies for Collariella, Neodidymelliopsis, Ascochyta clinopodiicola, Didymella pomorum, Didymosphaeria variabile, Neocosmospora piperis and Neocucurbitaria cava.</title>
        <authorList>
            <person name="Hill R."/>
        </authorList>
    </citation>
    <scope>NUCLEOTIDE SEQUENCE</scope>
    <source>
        <strain evidence="11">IMI 356814</strain>
    </source>
</reference>
<keyword evidence="2" id="KW-0507">mRNA processing</keyword>
<protein>
    <submittedName>
        <fullName evidence="11">Pre-mRNA-splicing factor rse1</fullName>
    </submittedName>
</protein>
<dbReference type="InterPro" id="IPR018846">
    <property type="entry name" value="Beta-prop_RSE1/DDB1/CPSF1_1st"/>
</dbReference>
<evidence type="ECO:0000313" key="11">
    <source>
        <dbReference type="EMBL" id="KAJ4373285.1"/>
    </source>
</evidence>
<comment type="similarity">
    <text evidence="6">Belongs to the RSE1 family.</text>
</comment>
<feature type="domain" description="RSE1/DDB1/CPSF1 C-terminal" evidence="8">
    <location>
        <begin position="916"/>
        <end position="1240"/>
    </location>
</feature>
<name>A0A9W8YER8_9PLEO</name>
<evidence type="ECO:0000256" key="3">
    <source>
        <dbReference type="ARBA" id="ARBA00022728"/>
    </source>
</evidence>
<dbReference type="GO" id="GO:0005681">
    <property type="term" value="C:spliceosomal complex"/>
    <property type="evidence" value="ECO:0007669"/>
    <property type="project" value="UniProtKB-KW"/>
</dbReference>
<evidence type="ECO:0000256" key="4">
    <source>
        <dbReference type="ARBA" id="ARBA00023187"/>
    </source>
</evidence>
<dbReference type="OrthoDB" id="436637at2759"/>
<dbReference type="AlphaFoldDB" id="A0A9W8YER8"/>
<sequence>MTSFSRMSLYALTVKPPSAAQDAILGDFIGGKSSRRQQILTCNGSRLSLLRIIEKPFSFTEIHSQDVFAVVRRIAKFRIAGGTKDFIVISTDSGRMVTFEFLAEERTFKIVHFETYGKSGIRRVVPGEYLATDPKGRAIMVASAEKNKLVYILTRSGQTDIHISSPLEAHKPQTLVFCLIGLDVGYANPLFATLEVDYSNSELDSSAEAYDELQKEIVYYELDLGLNHVVRKWSEPVDRTANILFRVPGGPTHPSGVLVCGEDTITYRRIHNPKSGVHRVAIPRREGATEDPNRKRIIVCGALYTKTKGDFFYLLQTDDGDLFKLTVEAIETPTETGTEMKVVKIMIQYYDTIPVASSICILPAGFVYVACESGDRILYVLESLAEDSDEDLFSSDQFPVDPTAAFDPPFFKPRPLTNLNLEHGIALPGLNPIMGMEVCDAALEDAPQIYTINGTGGRSSFRTTRNALEVLDLIESQLPQHATNVWTTKLTIDDETDSLIVLGMHSTTLILKIGEEVEEAFETGILRDTNTLGVQQFGQDSVLQIHPKGIRRIQAIQFPNGDQYATNFGTDDWQPPAHRTIVACATNNRQAAIALSSGQILYFECDSDGTMAMAEQEIVLDSTITCLAIPDVPEGSVRAFFLAVGCVDQSVRIFNLTPDTEGIMLRDVSVQGLTSPPSDLTINYMTDKSPRGYSQFLHIGLRSGVYIRSVLDEMTGDIGDTRRRFLGPEPIKFAKVIVAGEPAIVAMTSRPWLAYTHPRTGVLQLTPLNYIPIKSAWNFEGSEFKGIICVSANELRIFTFNDLTDNTTYEHIPLKYTPKKMVGWKEQGVFYVIESEADTLNANVRQDLIQQSRERKQIEQSDIKKEEASDVKEEDGTSSSMEMIQHTNGESLNGTHESEEFPAIDFGYPRKKGKWASCIQVVDPVREKAVIHTIELNTNQALVSAALVFFESQGDEAFLAVGTATDMSFRPYRFSNASIQVYKISPDGRELELFHETEVSHPPTAMLGFKGKLIAGLGRNLCLYDCGMRSVLRKAQAPDCVTTRITSIKTQGSRLVVADSEQSVTYFVHKDQVHPNRLIPFVDDTIARWTTATEMLDYDTTVGGDKFGNIWLVRCPQKVSDSSDESPDGAELLVDRSYLGGTANRLDLVANYYTNDIPMAIQKTNLLAGGDRIIFWAGLQGTLGALIPFTSRRQHKMFQSLELQLRTEDKPLSGREHLAFRSTFNPVKGVIDGDLIERYLVLPQNMRESLAANITGGGEWTPVMVDEAIWNMRGLYVF</sequence>
<feature type="domain" description="RSE1/DDB1/CPSF1 second beta-propeller" evidence="10">
    <location>
        <begin position="475"/>
        <end position="800"/>
    </location>
</feature>
<feature type="region of interest" description="Disordered" evidence="7">
    <location>
        <begin position="851"/>
        <end position="880"/>
    </location>
</feature>
<accession>A0A9W8YER8</accession>
<dbReference type="GO" id="GO:0008380">
    <property type="term" value="P:RNA splicing"/>
    <property type="evidence" value="ECO:0007669"/>
    <property type="project" value="UniProtKB-KW"/>
</dbReference>
<dbReference type="Proteomes" id="UP001140560">
    <property type="component" value="Unassembled WGS sequence"/>
</dbReference>
<dbReference type="Pfam" id="PF10433">
    <property type="entry name" value="Beta-prop_RSE1_1st"/>
    <property type="match status" value="1"/>
</dbReference>
<evidence type="ECO:0000259" key="10">
    <source>
        <dbReference type="Pfam" id="PF23726"/>
    </source>
</evidence>
<evidence type="ECO:0000313" key="12">
    <source>
        <dbReference type="Proteomes" id="UP001140560"/>
    </source>
</evidence>
<dbReference type="InterPro" id="IPR015943">
    <property type="entry name" value="WD40/YVTN_repeat-like_dom_sf"/>
</dbReference>
<dbReference type="Pfam" id="PF03178">
    <property type="entry name" value="CPSF_A"/>
    <property type="match status" value="1"/>
</dbReference>
<evidence type="ECO:0000256" key="5">
    <source>
        <dbReference type="ARBA" id="ARBA00023242"/>
    </source>
</evidence>
<evidence type="ECO:0000259" key="9">
    <source>
        <dbReference type="Pfam" id="PF10433"/>
    </source>
</evidence>
<proteinExistence type="inferred from homology"/>
<keyword evidence="12" id="KW-1185">Reference proteome</keyword>
<comment type="subcellular location">
    <subcellularLocation>
        <location evidence="1">Nucleus</location>
    </subcellularLocation>
</comment>
<keyword evidence="3" id="KW-0747">Spliceosome</keyword>
<keyword evidence="5" id="KW-0539">Nucleus</keyword>
<organism evidence="11 12">
    <name type="scientific">Neocucurbitaria cava</name>
    <dbReference type="NCBI Taxonomy" id="798079"/>
    <lineage>
        <taxon>Eukaryota</taxon>
        <taxon>Fungi</taxon>
        <taxon>Dikarya</taxon>
        <taxon>Ascomycota</taxon>
        <taxon>Pezizomycotina</taxon>
        <taxon>Dothideomycetes</taxon>
        <taxon>Pleosporomycetidae</taxon>
        <taxon>Pleosporales</taxon>
        <taxon>Pleosporineae</taxon>
        <taxon>Cucurbitariaceae</taxon>
        <taxon>Neocucurbitaria</taxon>
    </lineage>
</organism>
<keyword evidence="4" id="KW-0508">mRNA splicing</keyword>
<dbReference type="Pfam" id="PF23726">
    <property type="entry name" value="Beta-prop_RSE1_2nd"/>
    <property type="match status" value="1"/>
</dbReference>
<dbReference type="InterPro" id="IPR058543">
    <property type="entry name" value="Beta-prop_RSE1/DDB1/CPSF1_2nd"/>
</dbReference>
<dbReference type="InterPro" id="IPR004871">
    <property type="entry name" value="RSE1/DDB1/CPSF1_C"/>
</dbReference>
<evidence type="ECO:0000256" key="6">
    <source>
        <dbReference type="ARBA" id="ARBA00038266"/>
    </source>
</evidence>
<dbReference type="Gene3D" id="2.130.10.10">
    <property type="entry name" value="YVTN repeat-like/Quinoprotein amine dehydrogenase"/>
    <property type="match status" value="3"/>
</dbReference>
<dbReference type="FunFam" id="2.130.10.10:FF:001143">
    <property type="entry name" value="Pre-mRNA-splicing factor rse-1, putative"/>
    <property type="match status" value="1"/>
</dbReference>
<feature type="compositionally biased region" description="Basic and acidic residues" evidence="7">
    <location>
        <begin position="852"/>
        <end position="875"/>
    </location>
</feature>
<evidence type="ECO:0000256" key="1">
    <source>
        <dbReference type="ARBA" id="ARBA00004123"/>
    </source>
</evidence>
<evidence type="ECO:0000259" key="8">
    <source>
        <dbReference type="Pfam" id="PF03178"/>
    </source>
</evidence>
<dbReference type="SUPFAM" id="SSF50978">
    <property type="entry name" value="WD40 repeat-like"/>
    <property type="match status" value="1"/>
</dbReference>